<dbReference type="InterPro" id="IPR000387">
    <property type="entry name" value="Tyr_Pase_dom"/>
</dbReference>
<dbReference type="InterPro" id="IPR000340">
    <property type="entry name" value="Dual-sp_phosphatase_cat-dom"/>
</dbReference>
<comment type="caution">
    <text evidence="4">The sequence shown here is derived from an EMBL/GenBank/DDBJ whole genome shotgun (WGS) entry which is preliminary data.</text>
</comment>
<dbReference type="InterPro" id="IPR007306">
    <property type="entry name" value="Rit1"/>
</dbReference>
<dbReference type="InterPro" id="IPR020422">
    <property type="entry name" value="TYR_PHOSPHATASE_DUAL_dom"/>
</dbReference>
<accession>A0A813H1L8</accession>
<dbReference type="Gene3D" id="3.90.190.10">
    <property type="entry name" value="Protein tyrosine phosphatase superfamily"/>
    <property type="match status" value="2"/>
</dbReference>
<evidence type="ECO:0000256" key="1">
    <source>
        <dbReference type="SAM" id="MobiDB-lite"/>
    </source>
</evidence>
<organism evidence="4 6">
    <name type="scientific">Polarella glacialis</name>
    <name type="common">Dinoflagellate</name>
    <dbReference type="NCBI Taxonomy" id="89957"/>
    <lineage>
        <taxon>Eukaryota</taxon>
        <taxon>Sar</taxon>
        <taxon>Alveolata</taxon>
        <taxon>Dinophyceae</taxon>
        <taxon>Suessiales</taxon>
        <taxon>Suessiaceae</taxon>
        <taxon>Polarella</taxon>
    </lineage>
</organism>
<evidence type="ECO:0000259" key="2">
    <source>
        <dbReference type="PROSITE" id="PS50054"/>
    </source>
</evidence>
<dbReference type="PROSITE" id="PS50054">
    <property type="entry name" value="TYR_PHOSPHATASE_DUAL"/>
    <property type="match status" value="1"/>
</dbReference>
<dbReference type="SMART" id="SM00195">
    <property type="entry name" value="DSPc"/>
    <property type="match status" value="1"/>
</dbReference>
<evidence type="ECO:0000313" key="4">
    <source>
        <dbReference type="EMBL" id="CAE8631668.1"/>
    </source>
</evidence>
<sequence length="711" mass="77634">MQLAANERSPGLSSGDASILSVASGCTLQRKDLSSDAASGTAVPGVLSNRAARLEARRSTANYLLSIGLDSRFVIAARAQVGVSDLPLLANLRAGSWYVPPESLDGTCYFKSVDGHKNEWDFSLIRLNLQVARLAASHGGVVLVDCTGNRRKTLPDSLSKTVPIWCAVLQSVVSGTEEKDLEKHLHLPECVPLAERQEISSRLLRWSAKLKNALPSREILELAQALCGAELRTLWLCPEDKIEEVAARLSDLQQAGHAVILCISASRAQATGCSSYVQGAGDDEESWAGKLTPQLFWDHASELLDIARRSPHELDALIASKRSTSLTGVVAKVNPVGSLVDISQRDGVIGNCCFIGETGLAVGDFAAAAPPGVWAQFDAVLNCGGEEHPGMRGDSRYIMLPAADEKKADAHKRWWQDWLLPRALRFLLQNLNAGRKVLIHCTRGDNRAPAVAAAALAAFFGPDSSFLGFPEHKGVPRRELSKLDLRKCLVTIQCHHPYCVVPRRIMQFLNLFFVTDDGGWSSWSLSEGEVEPDEARAFTATPPSRGNREAPDAEERAKAWRADEVLPRLLLGGQGLAQSLPLLRQLSVTHIVNVTTSPNYFPGDFCYCQVPIEDDRSADLLQHLDLALTFMRSALAGEDSDCGSSKDNVVLVHCREGVSRSVSVVLAYLMRYNGLELQPALELVRVQRPRHACSQPNRGFMQQLRHFHETS</sequence>
<dbReference type="GO" id="GO:0005737">
    <property type="term" value="C:cytoplasm"/>
    <property type="evidence" value="ECO:0007669"/>
    <property type="project" value="TreeGrafter"/>
</dbReference>
<gene>
    <name evidence="4" type="ORF">PGLA1383_LOCUS47698</name>
    <name evidence="5" type="ORF">PGLA2088_LOCUS36108</name>
</gene>
<dbReference type="Pfam" id="PF00782">
    <property type="entry name" value="DSPc"/>
    <property type="match status" value="1"/>
</dbReference>
<dbReference type="CDD" id="cd14498">
    <property type="entry name" value="DSP"/>
    <property type="match status" value="1"/>
</dbReference>
<feature type="region of interest" description="Disordered" evidence="1">
    <location>
        <begin position="532"/>
        <end position="556"/>
    </location>
</feature>
<dbReference type="AlphaFoldDB" id="A0A813H1L8"/>
<evidence type="ECO:0000259" key="3">
    <source>
        <dbReference type="PROSITE" id="PS50056"/>
    </source>
</evidence>
<feature type="domain" description="Tyrosine-protein phosphatase" evidence="2">
    <location>
        <begin position="561"/>
        <end position="711"/>
    </location>
</feature>
<dbReference type="GO" id="GO:0019988">
    <property type="term" value="P:charged-tRNA amino acid modification"/>
    <property type="evidence" value="ECO:0007669"/>
    <property type="project" value="InterPro"/>
</dbReference>
<dbReference type="EMBL" id="CAJNNV010030180">
    <property type="protein sequence ID" value="CAE8631668.1"/>
    <property type="molecule type" value="Genomic_DNA"/>
</dbReference>
<dbReference type="PANTHER" id="PTHR31811">
    <property type="entry name" value="TRNA A64-2'-O-RIBOSYLPHOSPHATE TRANSFERASE"/>
    <property type="match status" value="1"/>
</dbReference>
<dbReference type="OMA" id="PRRIMQF"/>
<dbReference type="SUPFAM" id="SSF52799">
    <property type="entry name" value="(Phosphotyrosine protein) phosphatases II"/>
    <property type="match status" value="2"/>
</dbReference>
<dbReference type="Pfam" id="PF17184">
    <property type="entry name" value="Rit1_C"/>
    <property type="match status" value="1"/>
</dbReference>
<dbReference type="InterPro" id="IPR033449">
    <property type="entry name" value="Rit1_N"/>
</dbReference>
<evidence type="ECO:0000313" key="6">
    <source>
        <dbReference type="Proteomes" id="UP000654075"/>
    </source>
</evidence>
<dbReference type="InterPro" id="IPR033421">
    <property type="entry name" value="Rit1_DUSP-like"/>
</dbReference>
<feature type="domain" description="Tyrosine specific protein phosphatases" evidence="3">
    <location>
        <begin position="628"/>
        <end position="689"/>
    </location>
</feature>
<reference evidence="4" key="1">
    <citation type="submission" date="2021-02" db="EMBL/GenBank/DDBJ databases">
        <authorList>
            <person name="Dougan E. K."/>
            <person name="Rhodes N."/>
            <person name="Thang M."/>
            <person name="Chan C."/>
        </authorList>
    </citation>
    <scope>NUCLEOTIDE SEQUENCE</scope>
</reference>
<dbReference type="EMBL" id="CAJNNW010032036">
    <property type="protein sequence ID" value="CAE8710760.1"/>
    <property type="molecule type" value="Genomic_DNA"/>
</dbReference>
<proteinExistence type="predicted"/>
<dbReference type="PROSITE" id="PS50056">
    <property type="entry name" value="TYR_PHOSPHATASE_2"/>
    <property type="match status" value="1"/>
</dbReference>
<dbReference type="InterPro" id="IPR029021">
    <property type="entry name" value="Prot-tyrosine_phosphatase-like"/>
</dbReference>
<dbReference type="PANTHER" id="PTHR31811:SF0">
    <property type="entry name" value="TRNA A64-2'-O-RIBOSYLPHOSPHATE TRANSFERASE"/>
    <property type="match status" value="1"/>
</dbReference>
<name>A0A813H1L8_POLGL</name>
<protein>
    <recommendedName>
        <fullName evidence="7">Protein-tyrosine-phosphatase</fullName>
    </recommendedName>
</protein>
<evidence type="ECO:0008006" key="7">
    <source>
        <dbReference type="Google" id="ProtNLM"/>
    </source>
</evidence>
<dbReference type="Proteomes" id="UP000626109">
    <property type="component" value="Unassembled WGS sequence"/>
</dbReference>
<dbReference type="GO" id="GO:0043399">
    <property type="term" value="F:tRNA adenosine(64)-2'-O-ribosylphosphate transferase activity"/>
    <property type="evidence" value="ECO:0007669"/>
    <property type="project" value="InterPro"/>
</dbReference>
<keyword evidence="6" id="KW-1185">Reference proteome</keyword>
<dbReference type="Proteomes" id="UP000654075">
    <property type="component" value="Unassembled WGS sequence"/>
</dbReference>
<dbReference type="OrthoDB" id="10252009at2759"/>
<evidence type="ECO:0000313" key="5">
    <source>
        <dbReference type="EMBL" id="CAE8710760.1"/>
    </source>
</evidence>
<dbReference type="Pfam" id="PF04179">
    <property type="entry name" value="Init_tRNA_PT"/>
    <property type="match status" value="1"/>
</dbReference>
<feature type="compositionally biased region" description="Basic and acidic residues" evidence="1">
    <location>
        <begin position="546"/>
        <end position="556"/>
    </location>
</feature>